<dbReference type="PANTHER" id="PTHR10984:SF37">
    <property type="entry name" value="PROTEIN DISULFIDE-ISOMERASE 5-3"/>
    <property type="match status" value="1"/>
</dbReference>
<protein>
    <recommendedName>
        <fullName evidence="6">Thioredoxin domain-containing protein</fullName>
    </recommendedName>
</protein>
<evidence type="ECO:0000256" key="1">
    <source>
        <dbReference type="SAM" id="MobiDB-lite"/>
    </source>
</evidence>
<dbReference type="CDD" id="cd02961">
    <property type="entry name" value="PDI_a_family"/>
    <property type="match status" value="1"/>
</dbReference>
<dbReference type="SUPFAM" id="SSF52833">
    <property type="entry name" value="Thioredoxin-like"/>
    <property type="match status" value="1"/>
</dbReference>
<dbReference type="InterPro" id="IPR012936">
    <property type="entry name" value="Erv_C"/>
</dbReference>
<dbReference type="InterPro" id="IPR045888">
    <property type="entry name" value="Erv"/>
</dbReference>
<dbReference type="InterPro" id="IPR013766">
    <property type="entry name" value="Thioredoxin_domain"/>
</dbReference>
<reference evidence="4" key="1">
    <citation type="submission" date="2023-10" db="EMBL/GenBank/DDBJ databases">
        <authorList>
            <person name="Chen Y."/>
            <person name="Shah S."/>
            <person name="Dougan E. K."/>
            <person name="Thang M."/>
            <person name="Chan C."/>
        </authorList>
    </citation>
    <scope>NUCLEOTIDE SEQUENCE [LARGE SCALE GENOMIC DNA]</scope>
</reference>
<evidence type="ECO:0000313" key="4">
    <source>
        <dbReference type="EMBL" id="CAK0821656.1"/>
    </source>
</evidence>
<dbReference type="Pfam" id="PF07970">
    <property type="entry name" value="COPIIcoated_ERV"/>
    <property type="match status" value="1"/>
</dbReference>
<gene>
    <name evidence="4" type="ORF">PCOR1329_LOCUS22871</name>
</gene>
<evidence type="ECO:0000259" key="3">
    <source>
        <dbReference type="Pfam" id="PF07970"/>
    </source>
</evidence>
<dbReference type="Proteomes" id="UP001189429">
    <property type="component" value="Unassembled WGS sequence"/>
</dbReference>
<comment type="caution">
    <text evidence="4">The sequence shown here is derived from an EMBL/GenBank/DDBJ whole genome shotgun (WGS) entry which is preliminary data.</text>
</comment>
<accession>A0ABN9RQZ4</accession>
<dbReference type="PANTHER" id="PTHR10984">
    <property type="entry name" value="ENDOPLASMIC RETICULUM-GOLGI INTERMEDIATE COMPARTMENT PROTEIN"/>
    <property type="match status" value="1"/>
</dbReference>
<dbReference type="EMBL" id="CAUYUJ010007680">
    <property type="protein sequence ID" value="CAK0821656.1"/>
    <property type="molecule type" value="Genomic_DNA"/>
</dbReference>
<feature type="region of interest" description="Disordered" evidence="1">
    <location>
        <begin position="1"/>
        <end position="21"/>
    </location>
</feature>
<keyword evidence="5" id="KW-1185">Reference proteome</keyword>
<dbReference type="Pfam" id="PF00085">
    <property type="entry name" value="Thioredoxin"/>
    <property type="match status" value="1"/>
</dbReference>
<evidence type="ECO:0000313" key="5">
    <source>
        <dbReference type="Proteomes" id="UP001189429"/>
    </source>
</evidence>
<evidence type="ECO:0000259" key="2">
    <source>
        <dbReference type="Pfam" id="PF00085"/>
    </source>
</evidence>
<organism evidence="4 5">
    <name type="scientific">Prorocentrum cordatum</name>
    <dbReference type="NCBI Taxonomy" id="2364126"/>
    <lineage>
        <taxon>Eukaryota</taxon>
        <taxon>Sar</taxon>
        <taxon>Alveolata</taxon>
        <taxon>Dinophyceae</taxon>
        <taxon>Prorocentrales</taxon>
        <taxon>Prorocentraceae</taxon>
        <taxon>Prorocentrum</taxon>
    </lineage>
</organism>
<proteinExistence type="predicted"/>
<feature type="domain" description="Endoplasmic reticulum vesicle transporter C-terminal" evidence="3">
    <location>
        <begin position="119"/>
        <end position="298"/>
    </location>
</feature>
<name>A0ABN9RQZ4_9DINO</name>
<feature type="domain" description="Thioredoxin" evidence="2">
    <location>
        <begin position="22"/>
        <end position="104"/>
    </location>
</feature>
<dbReference type="InterPro" id="IPR036249">
    <property type="entry name" value="Thioredoxin-like_sf"/>
</dbReference>
<dbReference type="Gene3D" id="3.40.30.10">
    <property type="entry name" value="Glutaredoxin"/>
    <property type="match status" value="1"/>
</dbReference>
<sequence>MNVGNSKGPGDTQTRASGNGGGFCQRFAPAWMEAANQMSERKVFTDADGKQGTVKFLRINCVAFGDACRRAQVSAFPSVRLYKRDGSFEAFRGRRTLEGIAGFLEGALGASRGSMLMSQQHHTMFSEGCEVSGTLEVPRVPGHFYLQAQAIADQSVNPALTNVSHLVKRLSFGDLDPTVVRVQGKIPQDMVKLLNPLDGRKFVVERFHEAPQHNLEAVSTYASSSDPAWNAGNNVWYQMTHTDRVRRLRKDVRGLAPQARFSYDLSPTSAVVGPRPRRWYAFLTSLFAILGGTCTTVELCSEGVVCVGTAVKEAMGKTA</sequence>
<evidence type="ECO:0008006" key="6">
    <source>
        <dbReference type="Google" id="ProtNLM"/>
    </source>
</evidence>